<evidence type="ECO:0000313" key="2">
    <source>
        <dbReference type="EMBL" id="SDB92484.1"/>
    </source>
</evidence>
<dbReference type="EMBL" id="FMYM01000003">
    <property type="protein sequence ID" value="SDB92484.1"/>
    <property type="molecule type" value="Genomic_DNA"/>
</dbReference>
<dbReference type="PRINTS" id="PR01217">
    <property type="entry name" value="PRICHEXTENSN"/>
</dbReference>
<dbReference type="InterPro" id="IPR020108">
    <property type="entry name" value="Spore_coat_CotD"/>
</dbReference>
<dbReference type="Proteomes" id="UP000242662">
    <property type="component" value="Unassembled WGS sequence"/>
</dbReference>
<evidence type="ECO:0000256" key="1">
    <source>
        <dbReference type="SAM" id="MobiDB-lite"/>
    </source>
</evidence>
<organism evidence="2 3">
    <name type="scientific">Shouchella lonarensis</name>
    <dbReference type="NCBI Taxonomy" id="1464122"/>
    <lineage>
        <taxon>Bacteria</taxon>
        <taxon>Bacillati</taxon>
        <taxon>Bacillota</taxon>
        <taxon>Bacilli</taxon>
        <taxon>Bacillales</taxon>
        <taxon>Bacillaceae</taxon>
        <taxon>Shouchella</taxon>
    </lineage>
</organism>
<proteinExistence type="predicted"/>
<feature type="compositionally biased region" description="Low complexity" evidence="1">
    <location>
        <begin position="157"/>
        <end position="193"/>
    </location>
</feature>
<dbReference type="STRING" id="1464122.SAMN05421737_103232"/>
<dbReference type="AlphaFoldDB" id="A0A1G6HE93"/>
<feature type="region of interest" description="Disordered" evidence="1">
    <location>
        <begin position="148"/>
        <end position="193"/>
    </location>
</feature>
<dbReference type="Pfam" id="PF11122">
    <property type="entry name" value="Spore-coat_CotD"/>
    <property type="match status" value="1"/>
</dbReference>
<accession>A0A1G6HE93</accession>
<gene>
    <name evidence="2" type="ORF">SAMN05421737_103232</name>
</gene>
<keyword evidence="2" id="KW-0946">Virion</keyword>
<name>A0A1G6HE93_9BACI</name>
<reference evidence="3" key="1">
    <citation type="submission" date="2016-09" db="EMBL/GenBank/DDBJ databases">
        <authorList>
            <person name="Varghese N."/>
            <person name="Submissions S."/>
        </authorList>
    </citation>
    <scope>NUCLEOTIDE SEQUENCE [LARGE SCALE GENOMIC DNA]</scope>
    <source>
        <strain evidence="3">25nlg</strain>
    </source>
</reference>
<dbReference type="RefSeq" id="WP_245701061.1">
    <property type="nucleotide sequence ID" value="NZ_FMYM01000003.1"/>
</dbReference>
<protein>
    <submittedName>
        <fullName evidence="2">Spore coat protein D</fullName>
    </submittedName>
</protein>
<keyword evidence="2" id="KW-0167">Capsid protein</keyword>
<evidence type="ECO:0000313" key="3">
    <source>
        <dbReference type="Proteomes" id="UP000242662"/>
    </source>
</evidence>
<keyword evidence="3" id="KW-1185">Reference proteome</keyword>
<sequence length="193" mass="20589">MFCKKPQHCCPPPRPVCKPVCSAPVAPMQYGKGPAAPVQSKQMPAVVHPTKHQVVESTQEYIVPEIHPTHTTHIKNHVYKHVHQYPQTQSVEENVTNEQYCEQPAPSAPSYGAPSYGAPSYPVAPSAYAPSNVMPAANVPAPSNVMPTANAPANVQPATKPAAKPAANMPAPENVQPAAKPATKPASKRPYWG</sequence>